<dbReference type="Proteomes" id="UP000073492">
    <property type="component" value="Unassembled WGS sequence"/>
</dbReference>
<dbReference type="GO" id="GO:0012505">
    <property type="term" value="C:endomembrane system"/>
    <property type="evidence" value="ECO:0007669"/>
    <property type="project" value="UniProtKB-SubCell"/>
</dbReference>
<reference evidence="7 8" key="1">
    <citation type="submission" date="2015-07" db="EMBL/GenBank/DDBJ databases">
        <title>Comparative genomics of the Sigatoka disease complex on banana suggests a link between parallel evolutionary changes in Pseudocercospora fijiensis and Pseudocercospora eumusae and increased virulence on the banana host.</title>
        <authorList>
            <person name="Chang T.-C."/>
            <person name="Salvucci A."/>
            <person name="Crous P.W."/>
            <person name="Stergiopoulos I."/>
        </authorList>
    </citation>
    <scope>NUCLEOTIDE SEQUENCE [LARGE SCALE GENOMIC DNA]</scope>
    <source>
        <strain evidence="7 8">CBS 116634</strain>
    </source>
</reference>
<evidence type="ECO:0000256" key="6">
    <source>
        <dbReference type="SAM" id="Phobius"/>
    </source>
</evidence>
<feature type="region of interest" description="Disordered" evidence="5">
    <location>
        <begin position="255"/>
        <end position="277"/>
    </location>
</feature>
<dbReference type="PANTHER" id="PTHR10989:SF16">
    <property type="entry name" value="AT02829P-RELATED"/>
    <property type="match status" value="1"/>
</dbReference>
<dbReference type="PANTHER" id="PTHR10989">
    <property type="entry name" value="ANDROGEN-INDUCED PROTEIN 1-RELATED"/>
    <property type="match status" value="1"/>
</dbReference>
<name>A0A139I5C2_9PEZI</name>
<evidence type="ECO:0000256" key="3">
    <source>
        <dbReference type="ARBA" id="ARBA00022989"/>
    </source>
</evidence>
<keyword evidence="8" id="KW-1185">Reference proteome</keyword>
<evidence type="ECO:0000256" key="4">
    <source>
        <dbReference type="ARBA" id="ARBA00023136"/>
    </source>
</evidence>
<evidence type="ECO:0000256" key="2">
    <source>
        <dbReference type="ARBA" id="ARBA00022692"/>
    </source>
</evidence>
<evidence type="ECO:0000256" key="5">
    <source>
        <dbReference type="SAM" id="MobiDB-lite"/>
    </source>
</evidence>
<dbReference type="EMBL" id="LFZO01000295">
    <property type="protein sequence ID" value="KXT09963.1"/>
    <property type="molecule type" value="Genomic_DNA"/>
</dbReference>
<sequence>MAQHHPLQRLRSPSRGASALLHLFGLASYAYSFAYLVRNPNPANYSYGWHMQYLTIIGLSLATATFVFGLLADLTLSHRLFHIKNALSVSSAPLECLITLLYWGLRAIDPKLVLPDWAPRIAWSADISFHALPSIALVIDLLFFSPPWTIAFLPALGISLSIAFGYWFWIERCYSFNHFYPYPIFEMLDTTQRSLRILCAAHDYCHRRLGLAVRNGQRYGTGRCGGGEPEKGQERKRQRRVERACTIIDIDESSRNDKKLSSASIRSTPESPRTSRCHSHLSQASLYLFPCYQTQVFDSRASAFQRPQTDTDSIVSTILPDAFRDREDPLWADVVDVPAKLPTIHPDLGLVRNAAGVAETDRDRNVITLGHTQIDIRAIECNSSPLQPILRPAFGPSTQRRTRKMKPLPFGPKSTFVQRTTRFVEVVFTAEVPGHLPPHDTLRSSGEVVVKYPSRPFHLGRIINAQVLVLGVSHHRHQDCNHTLLASSQCGKSVCLVVLADTRFSRI</sequence>
<accession>A0A139I5C2</accession>
<comment type="subcellular location">
    <subcellularLocation>
        <location evidence="1">Endomembrane system</location>
        <topology evidence="1">Multi-pass membrane protein</topology>
    </subcellularLocation>
</comment>
<evidence type="ECO:0000313" key="7">
    <source>
        <dbReference type="EMBL" id="KXT09963.1"/>
    </source>
</evidence>
<feature type="transmembrane region" description="Helical" evidence="6">
    <location>
        <begin position="86"/>
        <end position="105"/>
    </location>
</feature>
<keyword evidence="4 6" id="KW-0472">Membrane</keyword>
<feature type="transmembrane region" description="Helical" evidence="6">
    <location>
        <begin position="49"/>
        <end position="74"/>
    </location>
</feature>
<keyword evidence="2 6" id="KW-0812">Transmembrane</keyword>
<feature type="transmembrane region" description="Helical" evidence="6">
    <location>
        <begin position="150"/>
        <end position="169"/>
    </location>
</feature>
<organism evidence="7 8">
    <name type="scientific">Pseudocercospora musae</name>
    <dbReference type="NCBI Taxonomy" id="113226"/>
    <lineage>
        <taxon>Eukaryota</taxon>
        <taxon>Fungi</taxon>
        <taxon>Dikarya</taxon>
        <taxon>Ascomycota</taxon>
        <taxon>Pezizomycotina</taxon>
        <taxon>Dothideomycetes</taxon>
        <taxon>Dothideomycetidae</taxon>
        <taxon>Mycosphaerellales</taxon>
        <taxon>Mycosphaerellaceae</taxon>
        <taxon>Pseudocercospora</taxon>
    </lineage>
</organism>
<feature type="transmembrane region" description="Helical" evidence="6">
    <location>
        <begin position="20"/>
        <end position="37"/>
    </location>
</feature>
<dbReference type="InterPro" id="IPR006838">
    <property type="entry name" value="ADTRP_AIG1"/>
</dbReference>
<dbReference type="GO" id="GO:0016020">
    <property type="term" value="C:membrane"/>
    <property type="evidence" value="ECO:0007669"/>
    <property type="project" value="InterPro"/>
</dbReference>
<evidence type="ECO:0000256" key="1">
    <source>
        <dbReference type="ARBA" id="ARBA00004127"/>
    </source>
</evidence>
<comment type="caution">
    <text evidence="7">The sequence shown here is derived from an EMBL/GenBank/DDBJ whole genome shotgun (WGS) entry which is preliminary data.</text>
</comment>
<evidence type="ECO:0000313" key="8">
    <source>
        <dbReference type="Proteomes" id="UP000073492"/>
    </source>
</evidence>
<dbReference type="Pfam" id="PF04750">
    <property type="entry name" value="Far-17a_AIG1"/>
    <property type="match status" value="1"/>
</dbReference>
<keyword evidence="3 6" id="KW-1133">Transmembrane helix</keyword>
<dbReference type="AlphaFoldDB" id="A0A139I5C2"/>
<gene>
    <name evidence="7" type="ORF">AC579_10265</name>
</gene>
<protein>
    <submittedName>
        <fullName evidence="7">Uncharacterized protein</fullName>
    </submittedName>
</protein>
<feature type="compositionally biased region" description="Polar residues" evidence="5">
    <location>
        <begin position="261"/>
        <end position="277"/>
    </location>
</feature>
<proteinExistence type="predicted"/>
<dbReference type="OrthoDB" id="1898221at2759"/>